<feature type="domain" description="Protein kinase" evidence="3">
    <location>
        <begin position="228"/>
        <end position="577"/>
    </location>
</feature>
<dbReference type="InParanoid" id="A0A0H2S897"/>
<dbReference type="InterPro" id="IPR011009">
    <property type="entry name" value="Kinase-like_dom_sf"/>
</dbReference>
<dbReference type="Proteomes" id="UP000053477">
    <property type="component" value="Unassembled WGS sequence"/>
</dbReference>
<evidence type="ECO:0000259" key="3">
    <source>
        <dbReference type="PROSITE" id="PS50011"/>
    </source>
</evidence>
<sequence length="785" mass="89457">MSLVDSVCHDSFLKVNPGKLLRKKALRQKGQWTMWPSTEPTISELDMEKFLKLISDSLGTPGLPSTKPRYWSTMFYNHPVSDKKYGAINKPDLVLLMQFVEAINRGTITWKDILAVMEIKSRSQRAAERQIARYVECIFNAQPGRRFVLALTVVANMVTLWVFDRSGAISCEPFDIHKQPKKFLRIITTTFQADLEHLGYDHTVYKKDGSEDSFIMLDGVEYKVSCIYQEPGIKGRGTVCYRGVNPKDQSVVIKDSWVDVARAETEVEILEKLNAKGEEALCTPDGVRVIPKIVASEIVKTHRPCPVEGKMILVDDLTSIFRDEFVEWVDGKAMWAWTSKEKEDKNAIRAHCRVAMSPFGEKLETFKSLKGLVRTFRDIVYAIQILYKAGILHRDISFRNILLYEHGDQLRGLLIDYDYAVSVGRKTSSAIADRTGTLPFMAIDRLKEEPSLPHSYFHDLESLFYVLCWVSTLYSGPNNKERAFDRAVLPYRKTEVARWNGENSGEHTMSSISGAKTQWVASYEGFEQMMKQFSTYFEPIFGCLENLQELLFTGVVTSRSNRMEKEELKQELEKEFNLLKESDPLTRTLTKDFNKLPIRMRPSRIVLESFVDAFSETLQELPEEETISDTGGKKSQSGAPVPRGLREFVEKIVPGALEDIDHDDDEEDMKSSRYSSESEDESDVDADAPVEPPRHSLNPSSTLVNTRSSLNKRKMKEEVEGEQPSSKRSKSSVPSEVRSLDKIPRLRSSGHRGQRKSKDHDFVKPALRRSLRSTSRMTSVQEDAK</sequence>
<gene>
    <name evidence="4" type="ORF">SCHPADRAFT_991860</name>
</gene>
<reference evidence="4 5" key="1">
    <citation type="submission" date="2015-04" db="EMBL/GenBank/DDBJ databases">
        <title>Complete genome sequence of Schizopora paradoxa KUC8140, a cosmopolitan wood degrader in East Asia.</title>
        <authorList>
            <consortium name="DOE Joint Genome Institute"/>
            <person name="Min B."/>
            <person name="Park H."/>
            <person name="Jang Y."/>
            <person name="Kim J.-J."/>
            <person name="Kim K.H."/>
            <person name="Pangilinan J."/>
            <person name="Lipzen A."/>
            <person name="Riley R."/>
            <person name="Grigoriev I.V."/>
            <person name="Spatafora J.W."/>
            <person name="Choi I.-G."/>
        </authorList>
    </citation>
    <scope>NUCLEOTIDE SEQUENCE [LARGE SCALE GENOMIC DNA]</scope>
    <source>
        <strain evidence="4 5">KUC8140</strain>
    </source>
</reference>
<dbReference type="InterPro" id="IPR040976">
    <property type="entry name" value="Pkinase_fungal"/>
</dbReference>
<evidence type="ECO:0000256" key="2">
    <source>
        <dbReference type="SAM" id="MobiDB-lite"/>
    </source>
</evidence>
<dbReference type="InterPro" id="IPR000719">
    <property type="entry name" value="Prot_kinase_dom"/>
</dbReference>
<accession>A0A0H2S897</accession>
<dbReference type="AlphaFoldDB" id="A0A0H2S897"/>
<feature type="compositionally biased region" description="Polar residues" evidence="2">
    <location>
        <begin position="697"/>
        <end position="709"/>
    </location>
</feature>
<evidence type="ECO:0000256" key="1">
    <source>
        <dbReference type="SAM" id="Coils"/>
    </source>
</evidence>
<feature type="compositionally biased region" description="Acidic residues" evidence="2">
    <location>
        <begin position="658"/>
        <end position="668"/>
    </location>
</feature>
<dbReference type="STRING" id="27342.A0A0H2S897"/>
<dbReference type="OrthoDB" id="5584477at2759"/>
<dbReference type="InterPro" id="IPR008266">
    <property type="entry name" value="Tyr_kinase_AS"/>
</dbReference>
<feature type="region of interest" description="Disordered" evidence="2">
    <location>
        <begin position="621"/>
        <end position="785"/>
    </location>
</feature>
<proteinExistence type="predicted"/>
<evidence type="ECO:0000313" key="4">
    <source>
        <dbReference type="EMBL" id="KLO20510.1"/>
    </source>
</evidence>
<dbReference type="PANTHER" id="PTHR38248:SF2">
    <property type="entry name" value="FUNK1 11"/>
    <property type="match status" value="1"/>
</dbReference>
<dbReference type="PROSITE" id="PS00109">
    <property type="entry name" value="PROTEIN_KINASE_TYR"/>
    <property type="match status" value="1"/>
</dbReference>
<organism evidence="4 5">
    <name type="scientific">Schizopora paradoxa</name>
    <dbReference type="NCBI Taxonomy" id="27342"/>
    <lineage>
        <taxon>Eukaryota</taxon>
        <taxon>Fungi</taxon>
        <taxon>Dikarya</taxon>
        <taxon>Basidiomycota</taxon>
        <taxon>Agaricomycotina</taxon>
        <taxon>Agaricomycetes</taxon>
        <taxon>Hymenochaetales</taxon>
        <taxon>Schizoporaceae</taxon>
        <taxon>Schizopora</taxon>
    </lineage>
</organism>
<dbReference type="GO" id="GO:0005524">
    <property type="term" value="F:ATP binding"/>
    <property type="evidence" value="ECO:0007669"/>
    <property type="project" value="InterPro"/>
</dbReference>
<dbReference type="EMBL" id="KQ085882">
    <property type="protein sequence ID" value="KLO20510.1"/>
    <property type="molecule type" value="Genomic_DNA"/>
</dbReference>
<dbReference type="PANTHER" id="PTHR38248">
    <property type="entry name" value="FUNK1 6"/>
    <property type="match status" value="1"/>
</dbReference>
<dbReference type="SUPFAM" id="SSF56112">
    <property type="entry name" value="Protein kinase-like (PK-like)"/>
    <property type="match status" value="1"/>
</dbReference>
<protein>
    <recommendedName>
        <fullName evidence="3">Protein kinase domain-containing protein</fullName>
    </recommendedName>
</protein>
<name>A0A0H2S897_9AGAM</name>
<dbReference type="Gene3D" id="1.10.510.10">
    <property type="entry name" value="Transferase(Phosphotransferase) domain 1"/>
    <property type="match status" value="1"/>
</dbReference>
<keyword evidence="1" id="KW-0175">Coiled coil</keyword>
<dbReference type="PROSITE" id="PS50011">
    <property type="entry name" value="PROTEIN_KINASE_DOM"/>
    <property type="match status" value="1"/>
</dbReference>
<keyword evidence="5" id="KW-1185">Reference proteome</keyword>
<feature type="compositionally biased region" description="Acidic residues" evidence="2">
    <location>
        <begin position="677"/>
        <end position="688"/>
    </location>
</feature>
<evidence type="ECO:0000313" key="5">
    <source>
        <dbReference type="Proteomes" id="UP000053477"/>
    </source>
</evidence>
<feature type="coiled-coil region" evidence="1">
    <location>
        <begin position="555"/>
        <end position="582"/>
    </location>
</feature>
<dbReference type="Pfam" id="PF17667">
    <property type="entry name" value="Pkinase_fungal"/>
    <property type="match status" value="1"/>
</dbReference>
<dbReference type="GO" id="GO:0004672">
    <property type="term" value="F:protein kinase activity"/>
    <property type="evidence" value="ECO:0007669"/>
    <property type="project" value="InterPro"/>
</dbReference>